<evidence type="ECO:0000313" key="4">
    <source>
        <dbReference type="Proteomes" id="UP000006546"/>
    </source>
</evidence>
<dbReference type="HOGENOM" id="CLU_612408_0_0_12"/>
<evidence type="ECO:0000256" key="1">
    <source>
        <dbReference type="SAM" id="MobiDB-lite"/>
    </source>
</evidence>
<dbReference type="STRING" id="906968.Trebr_1607"/>
<accession>F4LPN4</accession>
<dbReference type="Gene3D" id="3.30.750.140">
    <property type="match status" value="1"/>
</dbReference>
<keyword evidence="4" id="KW-1185">Reference proteome</keyword>
<dbReference type="KEGG" id="tbe:Trebr_1607"/>
<dbReference type="Proteomes" id="UP000006546">
    <property type="component" value="Chromosome"/>
</dbReference>
<dbReference type="CDD" id="cd17470">
    <property type="entry name" value="T3SS_Flik_C"/>
    <property type="match status" value="1"/>
</dbReference>
<feature type="region of interest" description="Disordered" evidence="1">
    <location>
        <begin position="159"/>
        <end position="193"/>
    </location>
</feature>
<keyword evidence="3" id="KW-0966">Cell projection</keyword>
<feature type="region of interest" description="Disordered" evidence="1">
    <location>
        <begin position="1"/>
        <end position="92"/>
    </location>
</feature>
<dbReference type="InterPro" id="IPR038610">
    <property type="entry name" value="FliK-like_C_sf"/>
</dbReference>
<reference evidence="4" key="1">
    <citation type="submission" date="2011-04" db="EMBL/GenBank/DDBJ databases">
        <title>The complete genome of Treponema brennaborense DSM 12168.</title>
        <authorList>
            <person name="Lucas S."/>
            <person name="Han J."/>
            <person name="Lapidus A."/>
            <person name="Bruce D."/>
            <person name="Goodwin L."/>
            <person name="Pitluck S."/>
            <person name="Peters L."/>
            <person name="Kyrpides N."/>
            <person name="Mavromatis K."/>
            <person name="Ivanova N."/>
            <person name="Mikhailova N."/>
            <person name="Pagani I."/>
            <person name="Teshima H."/>
            <person name="Detter J.C."/>
            <person name="Tapia R."/>
            <person name="Han C."/>
            <person name="Land M."/>
            <person name="Hauser L."/>
            <person name="Markowitz V."/>
            <person name="Cheng J.-F."/>
            <person name="Hugenholtz P."/>
            <person name="Woyke T."/>
            <person name="Wu D."/>
            <person name="Gronow S."/>
            <person name="Wellnitz S."/>
            <person name="Brambilla E."/>
            <person name="Klenk H.-P."/>
            <person name="Eisen J.A."/>
        </authorList>
    </citation>
    <scope>NUCLEOTIDE SEQUENCE [LARGE SCALE GENOMIC DNA]</scope>
    <source>
        <strain evidence="4">DSM 12168 / CIP 105900 / DD5/3</strain>
    </source>
</reference>
<evidence type="ECO:0000313" key="3">
    <source>
        <dbReference type="EMBL" id="AEE17030.1"/>
    </source>
</evidence>
<feature type="compositionally biased region" description="Low complexity" evidence="1">
    <location>
        <begin position="56"/>
        <end position="71"/>
    </location>
</feature>
<organism evidence="3 4">
    <name type="scientific">Treponema brennaborense (strain DSM 12168 / CIP 105900 / DD5/3)</name>
    <dbReference type="NCBI Taxonomy" id="906968"/>
    <lineage>
        <taxon>Bacteria</taxon>
        <taxon>Pseudomonadati</taxon>
        <taxon>Spirochaetota</taxon>
        <taxon>Spirochaetia</taxon>
        <taxon>Spirochaetales</taxon>
        <taxon>Treponemataceae</taxon>
        <taxon>Treponema</taxon>
    </lineage>
</organism>
<protein>
    <submittedName>
        <fullName evidence="3">Flagellar hook-length control protein</fullName>
    </submittedName>
</protein>
<keyword evidence="3" id="KW-0969">Cilium</keyword>
<dbReference type="AlphaFoldDB" id="F4LPN4"/>
<feature type="compositionally biased region" description="Polar residues" evidence="1">
    <location>
        <begin position="14"/>
        <end position="24"/>
    </location>
</feature>
<keyword evidence="3" id="KW-0282">Flagellum</keyword>
<dbReference type="Pfam" id="PF02120">
    <property type="entry name" value="Flg_hook"/>
    <property type="match status" value="1"/>
</dbReference>
<evidence type="ECO:0000259" key="2">
    <source>
        <dbReference type="Pfam" id="PF02120"/>
    </source>
</evidence>
<dbReference type="eggNOG" id="COG3144">
    <property type="taxonomic scope" value="Bacteria"/>
</dbReference>
<feature type="domain" description="Flagellar hook-length control protein-like C-terminal" evidence="2">
    <location>
        <begin position="318"/>
        <end position="390"/>
    </location>
</feature>
<sequence>MQTVHIQLDKPGSETLSTASAQSQRPKETGGVSFEEQLEKALKDTSGTNTDGERISSAAESSAESEPAAADADSKSENSAVRAVNLDGKKPVGSEIRADLKAAMAADGAADTDKTGAALSELAVPAPAVDAEAAAEDSVLSAAISAQADADILTEAAADSVDAEHPLDKKTHKRDTSAQSGDPLLQAAGSGALQPETAASALPFSADGAEAEGGRKNIKLSTGTALDEKIHVTDARSAADGGVTEAGLRESKFVTSVSYGDGSADITMNLAGDSGAQAGTASAASKPGESRFASLLSSELQSNAAEFVKTGSIVLRDGNAGTINLILHPEELGNVKISLNLHDKLISGHITVASEDAYNAFKNNIDSIKQAFNASGFETAGFDLSWSGGDTGSGSQHDAQQQTAAAEMLFKHTSYADMVDDGDYAEAEFFTQKMYSDSAQIAVNIMA</sequence>
<dbReference type="InterPro" id="IPR021136">
    <property type="entry name" value="Flagellar_hook_control-like_C"/>
</dbReference>
<dbReference type="RefSeq" id="WP_013758735.1">
    <property type="nucleotide sequence ID" value="NC_015500.1"/>
</dbReference>
<name>F4LPN4_TREBD</name>
<dbReference type="EMBL" id="CP002696">
    <property type="protein sequence ID" value="AEE17030.1"/>
    <property type="molecule type" value="Genomic_DNA"/>
</dbReference>
<proteinExistence type="predicted"/>
<gene>
    <name evidence="3" type="ordered locus">Trebr_1607</name>
</gene>